<evidence type="ECO:0000313" key="2">
    <source>
        <dbReference type="Proteomes" id="UP001164539"/>
    </source>
</evidence>
<proteinExistence type="predicted"/>
<accession>A0ACC1XW44</accession>
<comment type="caution">
    <text evidence="1">The sequence shown here is derived from an EMBL/GenBank/DDBJ whole genome shotgun (WGS) entry which is preliminary data.</text>
</comment>
<sequence length="280" mass="29511">MGSTSSAKGSKITILSVDGGGIRGIIPGVVLAFLESKLQELDGPNAKLADYFDIISGTSTGGLISSTLAAPFMDGKPMPAKDIPDFYIKHGPKIFPQLSRLGFLNLVTGSLGTAMGPKYDGKYLHSLINELLGDITVKETLTNVVIPTFDIKLLQPVIFSTNDGKEHVLKNARLADICISTSAAPTYFPAHYFETQNSATGGIRTFDLIDGGVAANNPTLVAISHISKESLKGNPEFSGKKATHGGGMLVLSLGTGAAKNENKYSASLSRPMGRVRLDIS</sequence>
<gene>
    <name evidence="1" type="ORF">OWV82_013347</name>
</gene>
<name>A0ACC1XW44_MELAZ</name>
<keyword evidence="2" id="KW-1185">Reference proteome</keyword>
<organism evidence="1 2">
    <name type="scientific">Melia azedarach</name>
    <name type="common">Chinaberry tree</name>
    <dbReference type="NCBI Taxonomy" id="155640"/>
    <lineage>
        <taxon>Eukaryota</taxon>
        <taxon>Viridiplantae</taxon>
        <taxon>Streptophyta</taxon>
        <taxon>Embryophyta</taxon>
        <taxon>Tracheophyta</taxon>
        <taxon>Spermatophyta</taxon>
        <taxon>Magnoliopsida</taxon>
        <taxon>eudicotyledons</taxon>
        <taxon>Gunneridae</taxon>
        <taxon>Pentapetalae</taxon>
        <taxon>rosids</taxon>
        <taxon>malvids</taxon>
        <taxon>Sapindales</taxon>
        <taxon>Meliaceae</taxon>
        <taxon>Melia</taxon>
    </lineage>
</organism>
<dbReference type="Proteomes" id="UP001164539">
    <property type="component" value="Chromosome 7"/>
</dbReference>
<protein>
    <submittedName>
        <fullName evidence="1">Patatin</fullName>
    </submittedName>
</protein>
<dbReference type="EMBL" id="CM051400">
    <property type="protein sequence ID" value="KAJ4714934.1"/>
    <property type="molecule type" value="Genomic_DNA"/>
</dbReference>
<reference evidence="1 2" key="1">
    <citation type="journal article" date="2023" name="Science">
        <title>Complex scaffold remodeling in plant triterpene biosynthesis.</title>
        <authorList>
            <person name="De La Pena R."/>
            <person name="Hodgson H."/>
            <person name="Liu J.C."/>
            <person name="Stephenson M.J."/>
            <person name="Martin A.C."/>
            <person name="Owen C."/>
            <person name="Harkess A."/>
            <person name="Leebens-Mack J."/>
            <person name="Jimenez L.E."/>
            <person name="Osbourn A."/>
            <person name="Sattely E.S."/>
        </authorList>
    </citation>
    <scope>NUCLEOTIDE SEQUENCE [LARGE SCALE GENOMIC DNA]</scope>
    <source>
        <strain evidence="2">cv. JPN11</strain>
        <tissue evidence="1">Leaf</tissue>
    </source>
</reference>
<evidence type="ECO:0000313" key="1">
    <source>
        <dbReference type="EMBL" id="KAJ4714934.1"/>
    </source>
</evidence>